<accession>A0A0L0S665</accession>
<evidence type="ECO:0000313" key="2">
    <source>
        <dbReference type="EMBL" id="KNE58068.1"/>
    </source>
</evidence>
<keyword evidence="1" id="KW-0472">Membrane</keyword>
<name>A0A0L0S665_ALLM3</name>
<evidence type="ECO:0000313" key="3">
    <source>
        <dbReference type="Proteomes" id="UP000054350"/>
    </source>
</evidence>
<keyword evidence="1" id="KW-1133">Transmembrane helix</keyword>
<protein>
    <submittedName>
        <fullName evidence="2">Uncharacterized protein</fullName>
    </submittedName>
</protein>
<dbReference type="OrthoDB" id="5586929at2759"/>
<dbReference type="AlphaFoldDB" id="A0A0L0S665"/>
<keyword evidence="3" id="KW-1185">Reference proteome</keyword>
<feature type="transmembrane region" description="Helical" evidence="1">
    <location>
        <begin position="12"/>
        <end position="32"/>
    </location>
</feature>
<dbReference type="Proteomes" id="UP000054350">
    <property type="component" value="Unassembled WGS sequence"/>
</dbReference>
<proteinExistence type="predicted"/>
<reference evidence="2 3" key="1">
    <citation type="submission" date="2009-11" db="EMBL/GenBank/DDBJ databases">
        <title>Annotation of Allomyces macrogynus ATCC 38327.</title>
        <authorList>
            <consortium name="The Broad Institute Genome Sequencing Platform"/>
            <person name="Russ C."/>
            <person name="Cuomo C."/>
            <person name="Burger G."/>
            <person name="Gray M.W."/>
            <person name="Holland P.W.H."/>
            <person name="King N."/>
            <person name="Lang F.B.F."/>
            <person name="Roger A.J."/>
            <person name="Ruiz-Trillo I."/>
            <person name="Young S.K."/>
            <person name="Zeng Q."/>
            <person name="Gargeya S."/>
            <person name="Fitzgerald M."/>
            <person name="Haas B."/>
            <person name="Abouelleil A."/>
            <person name="Alvarado L."/>
            <person name="Arachchi H.M."/>
            <person name="Berlin A."/>
            <person name="Chapman S.B."/>
            <person name="Gearin G."/>
            <person name="Goldberg J."/>
            <person name="Griggs A."/>
            <person name="Gujja S."/>
            <person name="Hansen M."/>
            <person name="Heiman D."/>
            <person name="Howarth C."/>
            <person name="Larimer J."/>
            <person name="Lui A."/>
            <person name="MacDonald P.J.P."/>
            <person name="McCowen C."/>
            <person name="Montmayeur A."/>
            <person name="Murphy C."/>
            <person name="Neiman D."/>
            <person name="Pearson M."/>
            <person name="Priest M."/>
            <person name="Roberts A."/>
            <person name="Saif S."/>
            <person name="Shea T."/>
            <person name="Sisk P."/>
            <person name="Stolte C."/>
            <person name="Sykes S."/>
            <person name="Wortman J."/>
            <person name="Nusbaum C."/>
            <person name="Birren B."/>
        </authorList>
    </citation>
    <scope>NUCLEOTIDE SEQUENCE [LARGE SCALE GENOMIC DNA]</scope>
    <source>
        <strain evidence="2 3">ATCC 38327</strain>
    </source>
</reference>
<organism evidence="2 3">
    <name type="scientific">Allomyces macrogynus (strain ATCC 38327)</name>
    <name type="common">Allomyces javanicus var. macrogynus</name>
    <dbReference type="NCBI Taxonomy" id="578462"/>
    <lineage>
        <taxon>Eukaryota</taxon>
        <taxon>Fungi</taxon>
        <taxon>Fungi incertae sedis</taxon>
        <taxon>Blastocladiomycota</taxon>
        <taxon>Blastocladiomycetes</taxon>
        <taxon>Blastocladiales</taxon>
        <taxon>Blastocladiaceae</taxon>
        <taxon>Allomyces</taxon>
    </lineage>
</organism>
<keyword evidence="1" id="KW-0812">Transmembrane</keyword>
<dbReference type="VEuPathDB" id="FungiDB:AMAG_18370"/>
<evidence type="ECO:0000256" key="1">
    <source>
        <dbReference type="SAM" id="Phobius"/>
    </source>
</evidence>
<reference evidence="3" key="2">
    <citation type="submission" date="2009-11" db="EMBL/GenBank/DDBJ databases">
        <title>The Genome Sequence of Allomyces macrogynus strain ATCC 38327.</title>
        <authorList>
            <consortium name="The Broad Institute Genome Sequencing Platform"/>
            <person name="Russ C."/>
            <person name="Cuomo C."/>
            <person name="Shea T."/>
            <person name="Young S.K."/>
            <person name="Zeng Q."/>
            <person name="Koehrsen M."/>
            <person name="Haas B."/>
            <person name="Borodovsky M."/>
            <person name="Guigo R."/>
            <person name="Alvarado L."/>
            <person name="Berlin A."/>
            <person name="Borenstein D."/>
            <person name="Chen Z."/>
            <person name="Engels R."/>
            <person name="Freedman E."/>
            <person name="Gellesch M."/>
            <person name="Goldberg J."/>
            <person name="Griggs A."/>
            <person name="Gujja S."/>
            <person name="Heiman D."/>
            <person name="Hepburn T."/>
            <person name="Howarth C."/>
            <person name="Jen D."/>
            <person name="Larson L."/>
            <person name="Lewis B."/>
            <person name="Mehta T."/>
            <person name="Park D."/>
            <person name="Pearson M."/>
            <person name="Roberts A."/>
            <person name="Saif S."/>
            <person name="Shenoy N."/>
            <person name="Sisk P."/>
            <person name="Stolte C."/>
            <person name="Sykes S."/>
            <person name="Walk T."/>
            <person name="White J."/>
            <person name="Yandava C."/>
            <person name="Burger G."/>
            <person name="Gray M.W."/>
            <person name="Holland P.W.H."/>
            <person name="King N."/>
            <person name="Lang F.B.F."/>
            <person name="Roger A.J."/>
            <person name="Ruiz-Trillo I."/>
            <person name="Lander E."/>
            <person name="Nusbaum C."/>
        </authorList>
    </citation>
    <scope>NUCLEOTIDE SEQUENCE [LARGE SCALE GENOMIC DNA]</scope>
    <source>
        <strain evidence="3">ATCC 38327</strain>
    </source>
</reference>
<gene>
    <name evidence="2" type="ORF">AMAG_18370</name>
</gene>
<sequence length="75" mass="7962">MNVKNKAVIPPLFYLSMGLLGFALGSSGYGLWNSTVVPPHTPEAMAEMHADASMRAVPLQQAYRAPSAETKAGSK</sequence>
<dbReference type="EMBL" id="GG745332">
    <property type="protein sequence ID" value="KNE58068.1"/>
    <property type="molecule type" value="Genomic_DNA"/>
</dbReference>